<keyword evidence="2" id="KW-1185">Reference proteome</keyword>
<reference evidence="1 2" key="1">
    <citation type="submission" date="2017-09" db="EMBL/GenBank/DDBJ databases">
        <title>WGS assembly of Aquilegia coerulea Goldsmith.</title>
        <authorList>
            <person name="Hodges S."/>
            <person name="Kramer E."/>
            <person name="Nordborg M."/>
            <person name="Tomkins J."/>
            <person name="Borevitz J."/>
            <person name="Derieg N."/>
            <person name="Yan J."/>
            <person name="Mihaltcheva S."/>
            <person name="Hayes R.D."/>
            <person name="Rokhsar D."/>
        </authorList>
    </citation>
    <scope>NUCLEOTIDE SEQUENCE [LARGE SCALE GENOMIC DNA]</scope>
    <source>
        <strain evidence="2">cv. Goldsmith</strain>
    </source>
</reference>
<gene>
    <name evidence="1" type="ORF">AQUCO_05300024v1</name>
</gene>
<accession>A0A2G5CI14</accession>
<dbReference type="AlphaFoldDB" id="A0A2G5CI14"/>
<protein>
    <submittedName>
        <fullName evidence="1">Uncharacterized protein</fullName>
    </submittedName>
</protein>
<name>A0A2G5CI14_AQUCA</name>
<evidence type="ECO:0000313" key="2">
    <source>
        <dbReference type="Proteomes" id="UP000230069"/>
    </source>
</evidence>
<dbReference type="Proteomes" id="UP000230069">
    <property type="component" value="Unassembled WGS sequence"/>
</dbReference>
<sequence length="98" mass="11720">MHILKFKINMGRENSISVCYNNKKFNKIIGKCMFYVTMFKKDLKPRGYSSYLKSLTQIQFNPKLCVFNNKYTIVTQWGPTLSLFVLLRKFCEFFSFLF</sequence>
<evidence type="ECO:0000313" key="1">
    <source>
        <dbReference type="EMBL" id="PIA30898.1"/>
    </source>
</evidence>
<dbReference type="EMBL" id="KZ305070">
    <property type="protein sequence ID" value="PIA30898.1"/>
    <property type="molecule type" value="Genomic_DNA"/>
</dbReference>
<proteinExistence type="predicted"/>
<organism evidence="1 2">
    <name type="scientific">Aquilegia coerulea</name>
    <name type="common">Rocky mountain columbine</name>
    <dbReference type="NCBI Taxonomy" id="218851"/>
    <lineage>
        <taxon>Eukaryota</taxon>
        <taxon>Viridiplantae</taxon>
        <taxon>Streptophyta</taxon>
        <taxon>Embryophyta</taxon>
        <taxon>Tracheophyta</taxon>
        <taxon>Spermatophyta</taxon>
        <taxon>Magnoliopsida</taxon>
        <taxon>Ranunculales</taxon>
        <taxon>Ranunculaceae</taxon>
        <taxon>Thalictroideae</taxon>
        <taxon>Aquilegia</taxon>
    </lineage>
</organism>
<dbReference type="InParanoid" id="A0A2G5CI14"/>